<feature type="domain" description="GAF" evidence="3">
    <location>
        <begin position="237"/>
        <end position="384"/>
    </location>
</feature>
<dbReference type="Pfam" id="PF13185">
    <property type="entry name" value="GAF_2"/>
    <property type="match status" value="2"/>
</dbReference>
<comment type="caution">
    <text evidence="4">The sequence shown here is derived from an EMBL/GenBank/DDBJ whole genome shotgun (WGS) entry which is preliminary data.</text>
</comment>
<accession>A0ABX2RXK7</accession>
<dbReference type="RefSeq" id="WP_179805629.1">
    <property type="nucleotide sequence ID" value="NZ_JACCCQ010000001.1"/>
</dbReference>
<evidence type="ECO:0000256" key="1">
    <source>
        <dbReference type="ARBA" id="ARBA00022801"/>
    </source>
</evidence>
<dbReference type="InterPro" id="IPR003018">
    <property type="entry name" value="GAF"/>
</dbReference>
<feature type="region of interest" description="Disordered" evidence="2">
    <location>
        <begin position="452"/>
        <end position="475"/>
    </location>
</feature>
<dbReference type="Gene3D" id="3.30.450.40">
    <property type="match status" value="2"/>
</dbReference>
<dbReference type="EMBL" id="JACCCQ010000001">
    <property type="protein sequence ID" value="NYF60057.1"/>
    <property type="molecule type" value="Genomic_DNA"/>
</dbReference>
<proteinExistence type="predicted"/>
<gene>
    <name evidence="4" type="ORF">HDA35_005888</name>
</gene>
<feature type="compositionally biased region" description="Low complexity" evidence="2">
    <location>
        <begin position="458"/>
        <end position="469"/>
    </location>
</feature>
<dbReference type="SUPFAM" id="SSF55781">
    <property type="entry name" value="GAF domain-like"/>
    <property type="match status" value="2"/>
</dbReference>
<reference evidence="4 5" key="1">
    <citation type="submission" date="2020-07" db="EMBL/GenBank/DDBJ databases">
        <title>Sequencing the genomes of 1000 actinobacteria strains.</title>
        <authorList>
            <person name="Klenk H.-P."/>
        </authorList>
    </citation>
    <scope>NUCLEOTIDE SEQUENCE [LARGE SCALE GENOMIC DNA]</scope>
    <source>
        <strain evidence="4 5">DSM 43814</strain>
    </source>
</reference>
<keyword evidence="5" id="KW-1185">Reference proteome</keyword>
<dbReference type="InterPro" id="IPR052016">
    <property type="entry name" value="Bact_Sigma-Reg"/>
</dbReference>
<evidence type="ECO:0000313" key="5">
    <source>
        <dbReference type="Proteomes" id="UP000631553"/>
    </source>
</evidence>
<name>A0ABX2RXK7_9ACTN</name>
<dbReference type="Proteomes" id="UP000631553">
    <property type="component" value="Unassembled WGS sequence"/>
</dbReference>
<protein>
    <submittedName>
        <fullName evidence="4">GAF domain-containing protein</fullName>
    </submittedName>
</protein>
<dbReference type="InterPro" id="IPR029016">
    <property type="entry name" value="GAF-like_dom_sf"/>
</dbReference>
<sequence length="475" mass="50747">MSEDVGRRQPGASSAGLVGDPAAGMVFAQVARLELDELLEQLVARARDVQDTQGRLRGLLQAYLAVARADDLDTVLRHIVEAARELVNAGYAALGVVRHGRLVRFVHTGMDPEVVARVGHLPEGKGLLGVVDYPQSLRLRDIAEHVASVGFPEHHPPMRSFLGVPIRVADRVFGNLYLTDKQGADEFTKDDEELAQALAAAAAAAIENATLLTESRRRHTWQTAMVEVTTQLLAGADPDEVLRRLVHHARQTLRGDGAGVSVPTDDPNLLHMATTEGTYRPWQGAAIPTEGTVTGAAIAAHGLIVITDPGNDPRTPATAGRSDGMIGETAAIPVIGDSGVNGVLSVSRRPGDEPFDDLDRDLITAVAAQAGLVLHLTQVRRDNEQVRLIEDRQQIAEDLRHRVIQRLFGHGLALQATASRATNPKTRTAIETQIDEVDAIIRDIRAAVFSLSQPASGAPAPADQPANPDGTPPDA</sequence>
<evidence type="ECO:0000256" key="2">
    <source>
        <dbReference type="SAM" id="MobiDB-lite"/>
    </source>
</evidence>
<keyword evidence="1" id="KW-0378">Hydrolase</keyword>
<organism evidence="4 5">
    <name type="scientific">Micromonospora purpureochromogenes</name>
    <dbReference type="NCBI Taxonomy" id="47872"/>
    <lineage>
        <taxon>Bacteria</taxon>
        <taxon>Bacillati</taxon>
        <taxon>Actinomycetota</taxon>
        <taxon>Actinomycetes</taxon>
        <taxon>Micromonosporales</taxon>
        <taxon>Micromonosporaceae</taxon>
        <taxon>Micromonospora</taxon>
    </lineage>
</organism>
<feature type="domain" description="GAF" evidence="3">
    <location>
        <begin position="71"/>
        <end position="216"/>
    </location>
</feature>
<evidence type="ECO:0000313" key="4">
    <source>
        <dbReference type="EMBL" id="NYF60057.1"/>
    </source>
</evidence>
<dbReference type="PANTHER" id="PTHR43156:SF2">
    <property type="entry name" value="STAGE II SPORULATION PROTEIN E"/>
    <property type="match status" value="1"/>
</dbReference>
<evidence type="ECO:0000259" key="3">
    <source>
        <dbReference type="SMART" id="SM00065"/>
    </source>
</evidence>
<dbReference type="SMART" id="SM00065">
    <property type="entry name" value="GAF"/>
    <property type="match status" value="2"/>
</dbReference>
<dbReference type="PANTHER" id="PTHR43156">
    <property type="entry name" value="STAGE II SPORULATION PROTEIN E-RELATED"/>
    <property type="match status" value="1"/>
</dbReference>